<dbReference type="Pfam" id="PF13458">
    <property type="entry name" value="Peripla_BP_6"/>
    <property type="match status" value="1"/>
</dbReference>
<organism evidence="6 7">
    <name type="scientific">Halovulum dunhuangense</name>
    <dbReference type="NCBI Taxonomy" id="1505036"/>
    <lineage>
        <taxon>Bacteria</taxon>
        <taxon>Pseudomonadati</taxon>
        <taxon>Pseudomonadota</taxon>
        <taxon>Alphaproteobacteria</taxon>
        <taxon>Rhodobacterales</taxon>
        <taxon>Paracoccaceae</taxon>
        <taxon>Halovulum</taxon>
    </lineage>
</organism>
<name>A0A849KYS2_9RHOB</name>
<dbReference type="GO" id="GO:0006865">
    <property type="term" value="P:amino acid transport"/>
    <property type="evidence" value="ECO:0007669"/>
    <property type="project" value="UniProtKB-KW"/>
</dbReference>
<keyword evidence="3" id="KW-0029">Amino-acid transport</keyword>
<evidence type="ECO:0000313" key="6">
    <source>
        <dbReference type="EMBL" id="NNU78892.1"/>
    </source>
</evidence>
<evidence type="ECO:0000256" key="3">
    <source>
        <dbReference type="ARBA" id="ARBA00022970"/>
    </source>
</evidence>
<dbReference type="PANTHER" id="PTHR30483">
    <property type="entry name" value="LEUCINE-SPECIFIC-BINDING PROTEIN"/>
    <property type="match status" value="1"/>
</dbReference>
<dbReference type="InterPro" id="IPR028081">
    <property type="entry name" value="Leu-bd"/>
</dbReference>
<dbReference type="RefSeq" id="WP_171321403.1">
    <property type="nucleotide sequence ID" value="NZ_JABFBC010000001.1"/>
</dbReference>
<feature type="domain" description="Leucine-binding protein" evidence="5">
    <location>
        <begin position="39"/>
        <end position="371"/>
    </location>
</feature>
<dbReference type="CDD" id="cd06339">
    <property type="entry name" value="PBP1_YraM_LppC_lipoprotein-like"/>
    <property type="match status" value="1"/>
</dbReference>
<dbReference type="InterPro" id="IPR028082">
    <property type="entry name" value="Peripla_BP_I"/>
</dbReference>
<dbReference type="PANTHER" id="PTHR30483:SF6">
    <property type="entry name" value="PERIPLASMIC BINDING PROTEIN OF ABC TRANSPORTER FOR NATURAL AMINO ACIDS"/>
    <property type="match status" value="1"/>
</dbReference>
<feature type="chain" id="PRO_5032537669" evidence="4">
    <location>
        <begin position="21"/>
        <end position="390"/>
    </location>
</feature>
<dbReference type="Gene3D" id="3.40.50.2300">
    <property type="match status" value="2"/>
</dbReference>
<keyword evidence="7" id="KW-1185">Reference proteome</keyword>
<dbReference type="SUPFAM" id="SSF53822">
    <property type="entry name" value="Periplasmic binding protein-like I"/>
    <property type="match status" value="1"/>
</dbReference>
<dbReference type="EMBL" id="JABFBC010000001">
    <property type="protein sequence ID" value="NNU78892.1"/>
    <property type="molecule type" value="Genomic_DNA"/>
</dbReference>
<sequence length="390" mass="39805">MPKVRILTRFAAALCLGALAACQPMAPGTQVAQVDTDQPVQVALLVPTGSADGQREALGQSLINAARMAQADLAGVQLDVQVWPTAGDPAQAATAAQQALDAGADVILGPLFSTATEAVAPLATTRGVPVLSFSNNPDVAGDGVYVLGNTFDTVASRITGYSLNRGLTNFAVVHPDNPEGILARDAVTAAVQRLGGSVVANGAYPLSVQGITDQVPGIARQLQGSGANIVVLTDGPTAGLTFVAETLRGMGIREEAVRFAGLQRWDASPQAMAQPGLNGGWFAAPDQALATQFDSRYSAAYGNAPHPLAGLAYDGIAAIGALVAEAQAEGRNDPFSAARLTKPSGFAGVMGVFRLGPNGQAERGLAIYEVIEGVAQQVDPAPRSFAQIGS</sequence>
<accession>A0A849KYS2</accession>
<evidence type="ECO:0000256" key="1">
    <source>
        <dbReference type="ARBA" id="ARBA00010062"/>
    </source>
</evidence>
<evidence type="ECO:0000313" key="7">
    <source>
        <dbReference type="Proteomes" id="UP000572377"/>
    </source>
</evidence>
<comment type="similarity">
    <text evidence="1">Belongs to the leucine-binding protein family.</text>
</comment>
<evidence type="ECO:0000256" key="2">
    <source>
        <dbReference type="ARBA" id="ARBA00022729"/>
    </source>
</evidence>
<feature type="signal peptide" evidence="4">
    <location>
        <begin position="1"/>
        <end position="20"/>
    </location>
</feature>
<gene>
    <name evidence="6" type="ORF">HMH01_00440</name>
</gene>
<comment type="caution">
    <text evidence="6">The sequence shown here is derived from an EMBL/GenBank/DDBJ whole genome shotgun (WGS) entry which is preliminary data.</text>
</comment>
<reference evidence="6 7" key="1">
    <citation type="submission" date="2020-05" db="EMBL/GenBank/DDBJ databases">
        <title>Gimesia benthica sp. nov., a novel planctomycete isolated from a deep-sea water sample of the Northwest Indian Ocean.</title>
        <authorList>
            <person name="Wang J."/>
            <person name="Ruan C."/>
            <person name="Song L."/>
            <person name="Zhu Y."/>
            <person name="Li A."/>
            <person name="Zheng X."/>
            <person name="Wang L."/>
            <person name="Lu Z."/>
            <person name="Huang Y."/>
            <person name="Du W."/>
            <person name="Zhou Y."/>
            <person name="Huang L."/>
            <person name="Dai X."/>
        </authorList>
    </citation>
    <scope>NUCLEOTIDE SEQUENCE [LARGE SCALE GENOMIC DNA]</scope>
    <source>
        <strain evidence="6 7">YYQ-30</strain>
    </source>
</reference>
<evidence type="ECO:0000259" key="5">
    <source>
        <dbReference type="Pfam" id="PF13458"/>
    </source>
</evidence>
<proteinExistence type="inferred from homology"/>
<keyword evidence="2 4" id="KW-0732">Signal</keyword>
<protein>
    <submittedName>
        <fullName evidence="6">Penicillin-binding protein activator</fullName>
    </submittedName>
</protein>
<evidence type="ECO:0000256" key="4">
    <source>
        <dbReference type="SAM" id="SignalP"/>
    </source>
</evidence>
<dbReference type="AlphaFoldDB" id="A0A849KYS2"/>
<dbReference type="InterPro" id="IPR051010">
    <property type="entry name" value="BCAA_transport"/>
</dbReference>
<dbReference type="PROSITE" id="PS51257">
    <property type="entry name" value="PROKAR_LIPOPROTEIN"/>
    <property type="match status" value="1"/>
</dbReference>
<dbReference type="Proteomes" id="UP000572377">
    <property type="component" value="Unassembled WGS sequence"/>
</dbReference>
<keyword evidence="3" id="KW-0813">Transport</keyword>